<proteinExistence type="inferred from homology"/>
<evidence type="ECO:0000256" key="6">
    <source>
        <dbReference type="ARBA" id="ARBA00022999"/>
    </source>
</evidence>
<dbReference type="Gene3D" id="1.10.238.10">
    <property type="entry name" value="EF-hand"/>
    <property type="match status" value="1"/>
</dbReference>
<keyword evidence="10 13" id="KW-0804">Transcription</keyword>
<evidence type="ECO:0000256" key="13">
    <source>
        <dbReference type="RuleBase" id="RU046415"/>
    </source>
</evidence>
<organism evidence="15 16">
    <name type="scientific">Electrophorus electricus</name>
    <name type="common">Electric eel</name>
    <name type="synonym">Gymnotus electricus</name>
    <dbReference type="NCBI Taxonomy" id="8005"/>
    <lineage>
        <taxon>Eukaryota</taxon>
        <taxon>Metazoa</taxon>
        <taxon>Chordata</taxon>
        <taxon>Craniata</taxon>
        <taxon>Vertebrata</taxon>
        <taxon>Euteleostomi</taxon>
        <taxon>Actinopterygii</taxon>
        <taxon>Neopterygii</taxon>
        <taxon>Teleostei</taxon>
        <taxon>Ostariophysi</taxon>
        <taxon>Gymnotiformes</taxon>
        <taxon>Gymnotoidei</taxon>
        <taxon>Gymnotidae</taxon>
        <taxon>Electrophorus</taxon>
    </lineage>
</organism>
<dbReference type="FunFam" id="1.10.238.10:FF:000029">
    <property type="entry name" value="Signal transducer and transcription activator 6"/>
    <property type="match status" value="1"/>
</dbReference>
<keyword evidence="5 13" id="KW-0597">Phosphoprotein</keyword>
<dbReference type="AlphaFoldDB" id="A0A4W4EDU0"/>
<dbReference type="SMART" id="SM00964">
    <property type="entry name" value="STAT_int"/>
    <property type="match status" value="1"/>
</dbReference>
<name>A0A4W4EDU0_ELEEL</name>
<dbReference type="Pfam" id="PF00017">
    <property type="entry name" value="SH2"/>
    <property type="match status" value="1"/>
</dbReference>
<reference evidence="15" key="3">
    <citation type="submission" date="2020-05" db="EMBL/GenBank/DDBJ databases">
        <title>Electrophorus electricus (electric eel) genome, fEleEle1, primary haplotype.</title>
        <authorList>
            <person name="Myers G."/>
            <person name="Meyer A."/>
            <person name="Fedrigo O."/>
            <person name="Formenti G."/>
            <person name="Rhie A."/>
            <person name="Tracey A."/>
            <person name="Sims Y."/>
            <person name="Jarvis E.D."/>
        </authorList>
    </citation>
    <scope>NUCLEOTIDE SEQUENCE [LARGE SCALE GENOMIC DNA]</scope>
</reference>
<evidence type="ECO:0000259" key="14">
    <source>
        <dbReference type="PROSITE" id="PS50001"/>
    </source>
</evidence>
<dbReference type="GO" id="GO:0060429">
    <property type="term" value="P:epithelium development"/>
    <property type="evidence" value="ECO:0007669"/>
    <property type="project" value="UniProtKB-ARBA"/>
</dbReference>
<dbReference type="InterPro" id="IPR048988">
    <property type="entry name" value="STAT_linker"/>
</dbReference>
<keyword evidence="6 12" id="KW-0727">SH2 domain</keyword>
<evidence type="ECO:0000256" key="9">
    <source>
        <dbReference type="ARBA" id="ARBA00023159"/>
    </source>
</evidence>
<evidence type="ECO:0000256" key="3">
    <source>
        <dbReference type="ARBA" id="ARBA00005586"/>
    </source>
</evidence>
<dbReference type="Pfam" id="PF02865">
    <property type="entry name" value="STAT_int"/>
    <property type="match status" value="1"/>
</dbReference>
<dbReference type="GeneTree" id="ENSGT01080000257420"/>
<dbReference type="GO" id="GO:0001228">
    <property type="term" value="F:DNA-binding transcription activator activity, RNA polymerase II-specific"/>
    <property type="evidence" value="ECO:0007669"/>
    <property type="project" value="UniProtKB-ARBA"/>
</dbReference>
<evidence type="ECO:0000256" key="7">
    <source>
        <dbReference type="ARBA" id="ARBA00023015"/>
    </source>
</evidence>
<dbReference type="GO" id="GO:0005737">
    <property type="term" value="C:cytoplasm"/>
    <property type="evidence" value="ECO:0007669"/>
    <property type="project" value="UniProtKB-SubCell"/>
</dbReference>
<accession>A0A4W4EDU0</accession>
<dbReference type="InterPro" id="IPR015988">
    <property type="entry name" value="STAT_TF_CC"/>
</dbReference>
<keyword evidence="4 13" id="KW-0963">Cytoplasm</keyword>
<dbReference type="SUPFAM" id="SSF55550">
    <property type="entry name" value="SH2 domain"/>
    <property type="match status" value="1"/>
</dbReference>
<dbReference type="InterPro" id="IPR036535">
    <property type="entry name" value="STAT_N_sf"/>
</dbReference>
<reference evidence="16" key="2">
    <citation type="journal article" date="2017" name="Sci. Adv.">
        <title>A tail of two voltages: Proteomic comparison of the three electric organs of the electric eel.</title>
        <authorList>
            <person name="Traeger L.L."/>
            <person name="Sabat G."/>
            <person name="Barrett-Wilt G.A."/>
            <person name="Wells G.B."/>
            <person name="Sussman M.R."/>
        </authorList>
    </citation>
    <scope>NUCLEOTIDE SEQUENCE [LARGE SCALE GENOMIC DNA]</scope>
</reference>
<evidence type="ECO:0000256" key="11">
    <source>
        <dbReference type="ARBA" id="ARBA00023242"/>
    </source>
</evidence>
<dbReference type="InterPro" id="IPR001217">
    <property type="entry name" value="STAT"/>
</dbReference>
<dbReference type="PROSITE" id="PS50001">
    <property type="entry name" value="SH2"/>
    <property type="match status" value="1"/>
</dbReference>
<evidence type="ECO:0000256" key="10">
    <source>
        <dbReference type="ARBA" id="ARBA00023163"/>
    </source>
</evidence>
<dbReference type="GO" id="GO:0000977">
    <property type="term" value="F:RNA polymerase II transcription regulatory region sequence-specific DNA binding"/>
    <property type="evidence" value="ECO:0007669"/>
    <property type="project" value="UniProtKB-ARBA"/>
</dbReference>
<dbReference type="GO" id="GO:0005634">
    <property type="term" value="C:nucleus"/>
    <property type="evidence" value="ECO:0007669"/>
    <property type="project" value="UniProtKB-SubCell"/>
</dbReference>
<sequence length="633" mass="72053">MQISQQLPNLSNQTLMELYPDSFPIDVRHYLANWIEEQRWEDFDTDSLEQEPQARRLLEQMVELLQEVAFHNPNVVEKVKLQHISRNMSTFQTQPLQLVRTVRDILRRERLLLRQAAMPPFTQMPTPINGTTLTSREVNTSDLDTLVLKVLDIQSCRQQIHQLQEELNWEKQEAEPMQGTAITKQTRIAQLELTQLFSLILPFLFLFALPPPSRCEQLLGVNGNLRQELMLVKRDHGSVEQFHLLEENLSHLLQLLIHSSLVVEKQPPQVIKTQSKFSSTVRYLLGEKVAPGKPVLLKAQIITETQARNLGQGVIPTENVGELINSTAILEHNTASKSTCATFRNMSIRKIKRADRKGSESVTEEKFALLFTTEIVITGCESPYCVQTISLPVVIIVHGSQENNAMATVIWDCAFSEPNRIPFVVPERVPWSQMSEALSSKFMSEVQTSRGLDRYNLHCLAQKIFDKLEISEDFNKMPVSWAQFNKEVLPGRTFTFWQWFEGVIDLTKKCLKAYWTEGLIFGFIGKQHLHVILQNKPNGTFLLRFSDSEIGGITIAYVDVCEKKSRTSSPSQRRTWTLLDLATASGTSNASNTCTQICQRTKYLRNILQASTQGLLSLLSGADKDLVFVTSNL</sequence>
<keyword evidence="8 13" id="KW-0238">DNA-binding</keyword>
<dbReference type="Gene3D" id="3.30.505.10">
    <property type="entry name" value="SH2 domain"/>
    <property type="match status" value="1"/>
</dbReference>
<evidence type="ECO:0000256" key="12">
    <source>
        <dbReference type="PROSITE-ProRule" id="PRU00191"/>
    </source>
</evidence>
<feature type="domain" description="SH2" evidence="14">
    <location>
        <begin position="515"/>
        <end position="557"/>
    </location>
</feature>
<reference evidence="15" key="5">
    <citation type="submission" date="2025-09" db="UniProtKB">
        <authorList>
            <consortium name="Ensembl"/>
        </authorList>
    </citation>
    <scope>IDENTIFICATION</scope>
</reference>
<dbReference type="GO" id="GO:0007166">
    <property type="term" value="P:cell surface receptor signaling pathway"/>
    <property type="evidence" value="ECO:0007669"/>
    <property type="project" value="UniProtKB-ARBA"/>
</dbReference>
<reference evidence="16" key="1">
    <citation type="journal article" date="2014" name="Science">
        <title>Nonhuman genetics. Genomic basis for the convergent evolution of electric organs.</title>
        <authorList>
            <person name="Gallant J.R."/>
            <person name="Traeger L.L."/>
            <person name="Volkening J.D."/>
            <person name="Moffett H."/>
            <person name="Chen P.H."/>
            <person name="Novina C.D."/>
            <person name="Phillips G.N.Jr."/>
            <person name="Anand R."/>
            <person name="Wells G.B."/>
            <person name="Pinch M."/>
            <person name="Guth R."/>
            <person name="Unguez G.A."/>
            <person name="Albert J.S."/>
            <person name="Zakon H.H."/>
            <person name="Samanta M.P."/>
            <person name="Sussman M.R."/>
        </authorList>
    </citation>
    <scope>NUCLEOTIDE SEQUENCE [LARGE SCALE GENOMIC DNA]</scope>
</reference>
<reference evidence="15" key="4">
    <citation type="submission" date="2025-08" db="UniProtKB">
        <authorList>
            <consortium name="Ensembl"/>
        </authorList>
    </citation>
    <scope>IDENTIFICATION</scope>
</reference>
<dbReference type="Gene3D" id="2.60.40.630">
    <property type="entry name" value="STAT transcription factor, DNA-binding domain"/>
    <property type="match status" value="1"/>
</dbReference>
<dbReference type="Gene3D" id="1.10.532.10">
    <property type="entry name" value="STAT transcription factor, N-terminal domain"/>
    <property type="match status" value="1"/>
</dbReference>
<dbReference type="SUPFAM" id="SSF47655">
    <property type="entry name" value="STAT"/>
    <property type="match status" value="1"/>
</dbReference>
<dbReference type="InterPro" id="IPR000980">
    <property type="entry name" value="SH2"/>
</dbReference>
<evidence type="ECO:0000256" key="4">
    <source>
        <dbReference type="ARBA" id="ARBA00022490"/>
    </source>
</evidence>
<dbReference type="Ensembl" id="ENSEEET00000009247.2">
    <property type="protein sequence ID" value="ENSEEEP00000009129.2"/>
    <property type="gene ID" value="ENSEEEG00000004701.2"/>
</dbReference>
<dbReference type="InterPro" id="IPR013801">
    <property type="entry name" value="STAT_TF_DNA-bd"/>
</dbReference>
<dbReference type="GO" id="GO:0009653">
    <property type="term" value="P:anatomical structure morphogenesis"/>
    <property type="evidence" value="ECO:0007669"/>
    <property type="project" value="UniProtKB-ARBA"/>
</dbReference>
<evidence type="ECO:0000256" key="8">
    <source>
        <dbReference type="ARBA" id="ARBA00023125"/>
    </source>
</evidence>
<dbReference type="Pfam" id="PF21354">
    <property type="entry name" value="STAT_linker"/>
    <property type="match status" value="1"/>
</dbReference>
<comment type="subcellular location">
    <subcellularLocation>
        <location evidence="2 13">Cytoplasm</location>
    </subcellularLocation>
    <subcellularLocation>
        <location evidence="1 13">Nucleus</location>
    </subcellularLocation>
</comment>
<dbReference type="Pfam" id="PF02864">
    <property type="entry name" value="STAT_bind"/>
    <property type="match status" value="1"/>
</dbReference>
<dbReference type="FunFam" id="2.60.40.630:FF:000003">
    <property type="entry name" value="Signal transducer and transcription activator 6"/>
    <property type="match status" value="1"/>
</dbReference>
<dbReference type="InterPro" id="IPR012345">
    <property type="entry name" value="STAT_TF_DNA-bd_N"/>
</dbReference>
<evidence type="ECO:0000256" key="1">
    <source>
        <dbReference type="ARBA" id="ARBA00004123"/>
    </source>
</evidence>
<keyword evidence="11 13" id="KW-0539">Nucleus</keyword>
<evidence type="ECO:0000256" key="2">
    <source>
        <dbReference type="ARBA" id="ARBA00004496"/>
    </source>
</evidence>
<dbReference type="InterPro" id="IPR036860">
    <property type="entry name" value="SH2_dom_sf"/>
</dbReference>
<dbReference type="SUPFAM" id="SSF49417">
    <property type="entry name" value="p53-like transcription factors"/>
    <property type="match status" value="1"/>
</dbReference>
<evidence type="ECO:0000256" key="5">
    <source>
        <dbReference type="ARBA" id="ARBA00022553"/>
    </source>
</evidence>
<dbReference type="InterPro" id="IPR008967">
    <property type="entry name" value="p53-like_TF_DNA-bd_sf"/>
</dbReference>
<comment type="similarity">
    <text evidence="3 13">Belongs to the transcription factor STAT family.</text>
</comment>
<gene>
    <name evidence="15" type="primary">STAT6</name>
</gene>
<evidence type="ECO:0000313" key="15">
    <source>
        <dbReference type="Ensembl" id="ENSEEEP00000009129.2"/>
    </source>
</evidence>
<keyword evidence="9 13" id="KW-0010">Activator</keyword>
<protein>
    <recommendedName>
        <fullName evidence="13">Signal transducer and activator of transcription</fullName>
    </recommendedName>
</protein>
<dbReference type="PANTHER" id="PTHR11801">
    <property type="entry name" value="SIGNAL TRANSDUCER AND ACTIVATOR OF TRANSCRIPTION"/>
    <property type="match status" value="1"/>
</dbReference>
<dbReference type="InterPro" id="IPR013799">
    <property type="entry name" value="STAT_TF_prot_interaction"/>
</dbReference>
<evidence type="ECO:0000313" key="16">
    <source>
        <dbReference type="Proteomes" id="UP000314983"/>
    </source>
</evidence>
<dbReference type="Proteomes" id="UP000314983">
    <property type="component" value="Chromosome 24"/>
</dbReference>
<keyword evidence="16" id="KW-1185">Reference proteome</keyword>
<keyword evidence="7 13" id="KW-0805">Transcription regulation</keyword>
<dbReference type="SUPFAM" id="SSF48092">
    <property type="entry name" value="Transcription factor STAT-4 N-domain"/>
    <property type="match status" value="1"/>
</dbReference>